<organism evidence="2 3">
    <name type="scientific">Bradyrhizobium uaiense</name>
    <dbReference type="NCBI Taxonomy" id="2594946"/>
    <lineage>
        <taxon>Bacteria</taxon>
        <taxon>Pseudomonadati</taxon>
        <taxon>Pseudomonadota</taxon>
        <taxon>Alphaproteobacteria</taxon>
        <taxon>Hyphomicrobiales</taxon>
        <taxon>Nitrobacteraceae</taxon>
        <taxon>Bradyrhizobium</taxon>
    </lineage>
</organism>
<feature type="transmembrane region" description="Helical" evidence="1">
    <location>
        <begin position="58"/>
        <end position="80"/>
    </location>
</feature>
<proteinExistence type="predicted"/>
<evidence type="ECO:0000313" key="2">
    <source>
        <dbReference type="EMBL" id="NEV03075.1"/>
    </source>
</evidence>
<keyword evidence="1" id="KW-1133">Transmembrane helix</keyword>
<protein>
    <submittedName>
        <fullName evidence="2">MFS transporter</fullName>
    </submittedName>
</protein>
<name>A0A6P1BXS4_9BRAD</name>
<dbReference type="SUPFAM" id="SSF103473">
    <property type="entry name" value="MFS general substrate transporter"/>
    <property type="match status" value="1"/>
</dbReference>
<accession>A0A6P1BXS4</accession>
<feature type="non-terminal residue" evidence="2">
    <location>
        <position position="1"/>
    </location>
</feature>
<dbReference type="AlphaFoldDB" id="A0A6P1BXS4"/>
<feature type="transmembrane region" description="Helical" evidence="1">
    <location>
        <begin position="27"/>
        <end position="46"/>
    </location>
</feature>
<comment type="caution">
    <text evidence="2">The sequence shown here is derived from an EMBL/GenBank/DDBJ whole genome shotgun (WGS) entry which is preliminary data.</text>
</comment>
<keyword evidence="1" id="KW-0812">Transmembrane</keyword>
<dbReference type="EMBL" id="VKHP01000674">
    <property type="protein sequence ID" value="NEV03075.1"/>
    <property type="molecule type" value="Genomic_DNA"/>
</dbReference>
<reference evidence="2 3" key="1">
    <citation type="journal article" date="2020" name="Arch. Microbiol.">
        <title>Bradyrhizobium uaiense sp. nov., a new highly efficient cowpea symbiont.</title>
        <authorList>
            <person name="Cabral Michel D."/>
            <person name="Azarias Guimaraes A."/>
            <person name="Martins da Costa E."/>
            <person name="Soares de Carvalho T."/>
            <person name="Balsanelli E."/>
            <person name="Willems A."/>
            <person name="Maltempi de Souza E."/>
            <person name="de Souza Moreira F.M."/>
        </authorList>
    </citation>
    <scope>NUCLEOTIDE SEQUENCE [LARGE SCALE GENOMIC DNA]</scope>
    <source>
        <strain evidence="2 3">UFLA 03-164</strain>
    </source>
</reference>
<sequence length="84" mass="8839">GAGNGILTITRGTLPLILFDHRSYGTLVGRLIVPSFILPAAAPLVYAIVIDRFGNTSALYLSTGLAMMTLVAAAILKLLFPRAP</sequence>
<evidence type="ECO:0000313" key="3">
    <source>
        <dbReference type="Proteomes" id="UP000468531"/>
    </source>
</evidence>
<evidence type="ECO:0000256" key="1">
    <source>
        <dbReference type="SAM" id="Phobius"/>
    </source>
</evidence>
<keyword evidence="3" id="KW-1185">Reference proteome</keyword>
<gene>
    <name evidence="2" type="ORF">FNJ47_47420</name>
</gene>
<keyword evidence="1" id="KW-0472">Membrane</keyword>
<dbReference type="InterPro" id="IPR036259">
    <property type="entry name" value="MFS_trans_sf"/>
</dbReference>
<dbReference type="Proteomes" id="UP000468531">
    <property type="component" value="Unassembled WGS sequence"/>
</dbReference>